<dbReference type="PROSITE" id="PS51740">
    <property type="entry name" value="SPOVT_ABRB"/>
    <property type="match status" value="1"/>
</dbReference>
<sequence length="78" mass="8953">MLQKGTVFVNNRTQAVRLPAETRFPESVKKVVVRVVGNERVLSPVDNVWDSFFMSSEGVSEDFMTERASQKQQDRESF</sequence>
<dbReference type="SUPFAM" id="SSF89447">
    <property type="entry name" value="AbrB/MazE/MraZ-like"/>
    <property type="match status" value="1"/>
</dbReference>
<dbReference type="InterPro" id="IPR037914">
    <property type="entry name" value="SpoVT-AbrB_sf"/>
</dbReference>
<reference evidence="4" key="1">
    <citation type="journal article" date="2014" name="Int. J. Syst. Evol. Microbiol.">
        <title>Complete genome sequence of Corynebacterium casei LMG S-19264T (=DSM 44701T), isolated from a smear-ripened cheese.</title>
        <authorList>
            <consortium name="US DOE Joint Genome Institute (JGI-PGF)"/>
            <person name="Walter F."/>
            <person name="Albersmeier A."/>
            <person name="Kalinowski J."/>
            <person name="Ruckert C."/>
        </authorList>
    </citation>
    <scope>NUCLEOTIDE SEQUENCE</scope>
    <source>
        <strain evidence="4">NBRC 110023</strain>
    </source>
</reference>
<evidence type="ECO:0000259" key="3">
    <source>
        <dbReference type="PROSITE" id="PS51740"/>
    </source>
</evidence>
<comment type="caution">
    <text evidence="4">The sequence shown here is derived from an EMBL/GenBank/DDBJ whole genome shotgun (WGS) entry which is preliminary data.</text>
</comment>
<gene>
    <name evidence="4" type="ORF">GCM10007852_16820</name>
</gene>
<evidence type="ECO:0000313" key="4">
    <source>
        <dbReference type="EMBL" id="GLR70774.1"/>
    </source>
</evidence>
<feature type="domain" description="SpoVT-AbrB" evidence="3">
    <location>
        <begin position="5"/>
        <end position="47"/>
    </location>
</feature>
<dbReference type="InterPro" id="IPR051734">
    <property type="entry name" value="VapB_TA_antitoxins"/>
</dbReference>
<dbReference type="InterPro" id="IPR047976">
    <property type="entry name" value="Anti_VapB2-like"/>
</dbReference>
<dbReference type="InterPro" id="IPR007159">
    <property type="entry name" value="SpoVT-AbrB_dom"/>
</dbReference>
<name>A0AA37WJZ3_9ALTE</name>
<dbReference type="EMBL" id="BSOT01000005">
    <property type="protein sequence ID" value="GLR70774.1"/>
    <property type="molecule type" value="Genomic_DNA"/>
</dbReference>
<dbReference type="PANTHER" id="PTHR37550">
    <property type="entry name" value="ANTITOXIN VAPB1"/>
    <property type="match status" value="1"/>
</dbReference>
<dbReference type="Proteomes" id="UP001156601">
    <property type="component" value="Unassembled WGS sequence"/>
</dbReference>
<protein>
    <submittedName>
        <fullName evidence="4">Antitoxin</fullName>
    </submittedName>
</protein>
<dbReference type="Pfam" id="PF04014">
    <property type="entry name" value="MazE_antitoxin"/>
    <property type="match status" value="1"/>
</dbReference>
<dbReference type="PANTHER" id="PTHR37550:SF3">
    <property type="entry name" value="ANTITOXIN VAPB1"/>
    <property type="match status" value="1"/>
</dbReference>
<evidence type="ECO:0000256" key="2">
    <source>
        <dbReference type="PROSITE-ProRule" id="PRU01076"/>
    </source>
</evidence>
<evidence type="ECO:0000256" key="1">
    <source>
        <dbReference type="ARBA" id="ARBA00007924"/>
    </source>
</evidence>
<comment type="similarity">
    <text evidence="1">Belongs to the VapB family.</text>
</comment>
<dbReference type="GO" id="GO:0003677">
    <property type="term" value="F:DNA binding"/>
    <property type="evidence" value="ECO:0007669"/>
    <property type="project" value="UniProtKB-UniRule"/>
</dbReference>
<reference evidence="4" key="2">
    <citation type="submission" date="2023-01" db="EMBL/GenBank/DDBJ databases">
        <title>Draft genome sequence of Agaribacter marinus strain NBRC 110023.</title>
        <authorList>
            <person name="Sun Q."/>
            <person name="Mori K."/>
        </authorList>
    </citation>
    <scope>NUCLEOTIDE SEQUENCE</scope>
    <source>
        <strain evidence="4">NBRC 110023</strain>
    </source>
</reference>
<dbReference type="AlphaFoldDB" id="A0AA37WJZ3"/>
<organism evidence="4 5">
    <name type="scientific">Agaribacter marinus</name>
    <dbReference type="NCBI Taxonomy" id="1431249"/>
    <lineage>
        <taxon>Bacteria</taxon>
        <taxon>Pseudomonadati</taxon>
        <taxon>Pseudomonadota</taxon>
        <taxon>Gammaproteobacteria</taxon>
        <taxon>Alteromonadales</taxon>
        <taxon>Alteromonadaceae</taxon>
        <taxon>Agaribacter</taxon>
    </lineage>
</organism>
<dbReference type="NCBIfam" id="NF040493">
    <property type="entry name" value="TA_anti_VapB"/>
    <property type="match status" value="1"/>
</dbReference>
<dbReference type="RefSeq" id="WP_284217053.1">
    <property type="nucleotide sequence ID" value="NZ_BSOT01000005.1"/>
</dbReference>
<accession>A0AA37WJZ3</accession>
<proteinExistence type="inferred from homology"/>
<keyword evidence="2" id="KW-0238">DNA-binding</keyword>
<keyword evidence="5" id="KW-1185">Reference proteome</keyword>
<evidence type="ECO:0000313" key="5">
    <source>
        <dbReference type="Proteomes" id="UP001156601"/>
    </source>
</evidence>
<dbReference type="Gene3D" id="2.10.260.10">
    <property type="match status" value="1"/>
</dbReference>